<evidence type="ECO:0000256" key="1">
    <source>
        <dbReference type="SAM" id="Phobius"/>
    </source>
</evidence>
<sequence>MLETKLTTCASLLYQWILPRVTEAEKLKIDLQDFQAWTGEYCDTSYSEREILDALTQLKQLQLVNVSKTEVTLEVNQTSHPNLYAQVAQNMVSSESDRPNRYLLLVEILASSIFLALTSVGVGLVLAKLQPQTLTTPHPWSVLAGEKIHPGR</sequence>
<evidence type="ECO:0000313" key="2">
    <source>
        <dbReference type="EMBL" id="GET37916.1"/>
    </source>
</evidence>
<proteinExistence type="predicted"/>
<feature type="transmembrane region" description="Helical" evidence="1">
    <location>
        <begin position="102"/>
        <end position="127"/>
    </location>
</feature>
<evidence type="ECO:0000313" key="3">
    <source>
        <dbReference type="Proteomes" id="UP001050975"/>
    </source>
</evidence>
<dbReference type="Proteomes" id="UP001050975">
    <property type="component" value="Unassembled WGS sequence"/>
</dbReference>
<accession>A0AAV3XBA7</accession>
<protein>
    <submittedName>
        <fullName evidence="2">Uncharacterized protein</fullName>
    </submittedName>
</protein>
<keyword evidence="1" id="KW-0812">Transmembrane</keyword>
<dbReference type="EMBL" id="BLAY01000036">
    <property type="protein sequence ID" value="GET37916.1"/>
    <property type="molecule type" value="Genomic_DNA"/>
</dbReference>
<comment type="caution">
    <text evidence="2">The sequence shown here is derived from an EMBL/GenBank/DDBJ whole genome shotgun (WGS) entry which is preliminary data.</text>
</comment>
<dbReference type="AlphaFoldDB" id="A0AAV3XBA7"/>
<dbReference type="RefSeq" id="WP_226580206.1">
    <property type="nucleotide sequence ID" value="NZ_BLAY01000036.1"/>
</dbReference>
<name>A0AAV3XBA7_9CYAN</name>
<keyword evidence="3" id="KW-1185">Reference proteome</keyword>
<gene>
    <name evidence="2" type="ORF">MiSe_26700</name>
</gene>
<organism evidence="2 3">
    <name type="scientific">Microseira wollei NIES-4236</name>
    <dbReference type="NCBI Taxonomy" id="2530354"/>
    <lineage>
        <taxon>Bacteria</taxon>
        <taxon>Bacillati</taxon>
        <taxon>Cyanobacteriota</taxon>
        <taxon>Cyanophyceae</taxon>
        <taxon>Oscillatoriophycideae</taxon>
        <taxon>Aerosakkonematales</taxon>
        <taxon>Aerosakkonemataceae</taxon>
        <taxon>Microseira</taxon>
    </lineage>
</organism>
<keyword evidence="1" id="KW-1133">Transmembrane helix</keyword>
<keyword evidence="1" id="KW-0472">Membrane</keyword>
<reference evidence="2" key="1">
    <citation type="submission" date="2019-10" db="EMBL/GenBank/DDBJ databases">
        <title>Draft genome sequece of Microseira wollei NIES-4236.</title>
        <authorList>
            <person name="Yamaguchi H."/>
            <person name="Suzuki S."/>
            <person name="Kawachi M."/>
        </authorList>
    </citation>
    <scope>NUCLEOTIDE SEQUENCE</scope>
    <source>
        <strain evidence="2">NIES-4236</strain>
    </source>
</reference>